<dbReference type="Pfam" id="PF00657">
    <property type="entry name" value="Lipase_GDSL"/>
    <property type="match status" value="1"/>
</dbReference>
<protein>
    <submittedName>
        <fullName evidence="4">Uncharacterized protein</fullName>
    </submittedName>
</protein>
<keyword evidence="5" id="KW-1185">Reference proteome</keyword>
<evidence type="ECO:0000313" key="4">
    <source>
        <dbReference type="EMBL" id="KAJ4960891.1"/>
    </source>
</evidence>
<dbReference type="PANTHER" id="PTHR22835:SF517">
    <property type="entry name" value="GDSL-LIKE LIPASE_ACYLHYDROLASE FAMILY PROTEIN, EXPRESSED"/>
    <property type="match status" value="1"/>
</dbReference>
<dbReference type="Gene3D" id="3.40.50.1110">
    <property type="entry name" value="SGNH hydrolase"/>
    <property type="match status" value="1"/>
</dbReference>
<dbReference type="PANTHER" id="PTHR22835">
    <property type="entry name" value="ZINC FINGER FYVE DOMAIN CONTAINING PROTEIN"/>
    <property type="match status" value="1"/>
</dbReference>
<evidence type="ECO:0000256" key="2">
    <source>
        <dbReference type="ARBA" id="ARBA00023180"/>
    </source>
</evidence>
<comment type="caution">
    <text evidence="4">The sequence shown here is derived from an EMBL/GenBank/DDBJ whole genome shotgun (WGS) entry which is preliminary data.</text>
</comment>
<feature type="transmembrane region" description="Helical" evidence="3">
    <location>
        <begin position="29"/>
        <end position="49"/>
    </location>
</feature>
<dbReference type="GO" id="GO:0016788">
    <property type="term" value="F:hydrolase activity, acting on ester bonds"/>
    <property type="evidence" value="ECO:0007669"/>
    <property type="project" value="InterPro"/>
</dbReference>
<accession>A0A9Q0H6M6</accession>
<proteinExistence type="inferred from homology"/>
<comment type="similarity">
    <text evidence="1">Belongs to the 'GDSL' lipolytic enzyme family.</text>
</comment>
<sequence length="261" mass="28004">MTTHPSKPSLGGEGDPLGLGVKNTVSNGIISKSLLIFSLLLLFTSLFLLPLPSSATLDLCSPNAIYQLGDSISDTGNLIRESTSPAASAFAHLPYGVSFFRQQSTGRCSNGLLMIDYLALSLRLPLLNPFLEKDADFTRGVNFAVAGSTALDSSFLAENDISSPVTNSSLFVQLDWLKSHLNSICYTEKGALLYTGGDVNKSGELGKMFDIVVVDPSSNAATPAPPPPSRPCHHLIFQIYNNSMEIRESVTCNDNKDTEIK</sequence>
<keyword evidence="2" id="KW-0325">Glycoprotein</keyword>
<evidence type="ECO:0000256" key="3">
    <source>
        <dbReference type="SAM" id="Phobius"/>
    </source>
</evidence>
<organism evidence="4 5">
    <name type="scientific">Protea cynaroides</name>
    <dbReference type="NCBI Taxonomy" id="273540"/>
    <lineage>
        <taxon>Eukaryota</taxon>
        <taxon>Viridiplantae</taxon>
        <taxon>Streptophyta</taxon>
        <taxon>Embryophyta</taxon>
        <taxon>Tracheophyta</taxon>
        <taxon>Spermatophyta</taxon>
        <taxon>Magnoliopsida</taxon>
        <taxon>Proteales</taxon>
        <taxon>Proteaceae</taxon>
        <taxon>Protea</taxon>
    </lineage>
</organism>
<dbReference type="InterPro" id="IPR036514">
    <property type="entry name" value="SGNH_hydro_sf"/>
</dbReference>
<reference evidence="4" key="1">
    <citation type="journal article" date="2023" name="Plant J.">
        <title>The genome of the king protea, Protea cynaroides.</title>
        <authorList>
            <person name="Chang J."/>
            <person name="Duong T.A."/>
            <person name="Schoeman C."/>
            <person name="Ma X."/>
            <person name="Roodt D."/>
            <person name="Barker N."/>
            <person name="Li Z."/>
            <person name="Van de Peer Y."/>
            <person name="Mizrachi E."/>
        </authorList>
    </citation>
    <scope>NUCLEOTIDE SEQUENCE</scope>
    <source>
        <tissue evidence="4">Young leaves</tissue>
    </source>
</reference>
<dbReference type="InterPro" id="IPR001087">
    <property type="entry name" value="GDSL"/>
</dbReference>
<gene>
    <name evidence="4" type="ORF">NE237_020801</name>
</gene>
<name>A0A9Q0H6M6_9MAGN</name>
<evidence type="ECO:0000313" key="5">
    <source>
        <dbReference type="Proteomes" id="UP001141806"/>
    </source>
</evidence>
<dbReference type="OrthoDB" id="1600564at2759"/>
<keyword evidence="3" id="KW-1133">Transmembrane helix</keyword>
<keyword evidence="3" id="KW-0472">Membrane</keyword>
<dbReference type="EMBL" id="JAMYWD010000009">
    <property type="protein sequence ID" value="KAJ4960891.1"/>
    <property type="molecule type" value="Genomic_DNA"/>
</dbReference>
<dbReference type="AlphaFoldDB" id="A0A9Q0H6M6"/>
<keyword evidence="3" id="KW-0812">Transmembrane</keyword>
<evidence type="ECO:0000256" key="1">
    <source>
        <dbReference type="ARBA" id="ARBA00008668"/>
    </source>
</evidence>
<dbReference type="Proteomes" id="UP001141806">
    <property type="component" value="Unassembled WGS sequence"/>
</dbReference>